<protein>
    <submittedName>
        <fullName evidence="1">Uncharacterized protein</fullName>
    </submittedName>
</protein>
<sequence>MNLFRRPLPVGNKMNVGRVILNLKEVKSTANELGFDVKVFEPHKNTSLAESYRLIHGEAMPGCVLIQVVPIGTQWVSDQYFGDPARVLGLEYMEYKVRSEESSLVQKYGANQLELRDPKAFHRGN</sequence>
<accession>A0AAE0EC44</accession>
<reference evidence="1" key="1">
    <citation type="journal article" date="2023" name="Plant J.">
        <title>Genome sequences and population genomics provide insights into the demographic history, inbreeding, and mutation load of two 'living fossil' tree species of Dipteronia.</title>
        <authorList>
            <person name="Feng Y."/>
            <person name="Comes H.P."/>
            <person name="Chen J."/>
            <person name="Zhu S."/>
            <person name="Lu R."/>
            <person name="Zhang X."/>
            <person name="Li P."/>
            <person name="Qiu J."/>
            <person name="Olsen K.M."/>
            <person name="Qiu Y."/>
        </authorList>
    </citation>
    <scope>NUCLEOTIDE SEQUENCE</scope>
    <source>
        <strain evidence="1">NBL</strain>
    </source>
</reference>
<dbReference type="Proteomes" id="UP001281410">
    <property type="component" value="Unassembled WGS sequence"/>
</dbReference>
<keyword evidence="2" id="KW-1185">Reference proteome</keyword>
<evidence type="ECO:0000313" key="2">
    <source>
        <dbReference type="Proteomes" id="UP001281410"/>
    </source>
</evidence>
<dbReference type="GO" id="GO:0016757">
    <property type="term" value="F:glycosyltransferase activity"/>
    <property type="evidence" value="ECO:0007669"/>
    <property type="project" value="InterPro"/>
</dbReference>
<name>A0AAE0EC44_9ROSI</name>
<comment type="caution">
    <text evidence="1">The sequence shown here is derived from an EMBL/GenBank/DDBJ whole genome shotgun (WGS) entry which is preliminary data.</text>
</comment>
<evidence type="ECO:0000313" key="1">
    <source>
        <dbReference type="EMBL" id="KAK3222923.1"/>
    </source>
</evidence>
<dbReference type="PANTHER" id="PTHR20961:SF86">
    <property type="entry name" value="GLYCOSYLTRANSFERASE FAMILY 61 PROTEIN"/>
    <property type="match status" value="1"/>
</dbReference>
<dbReference type="PANTHER" id="PTHR20961">
    <property type="entry name" value="GLYCOSYLTRANSFERASE"/>
    <property type="match status" value="1"/>
</dbReference>
<dbReference type="EMBL" id="JANJYJ010000003">
    <property type="protein sequence ID" value="KAK3222923.1"/>
    <property type="molecule type" value="Genomic_DNA"/>
</dbReference>
<proteinExistence type="predicted"/>
<dbReference type="AlphaFoldDB" id="A0AAE0EC44"/>
<organism evidence="1 2">
    <name type="scientific">Dipteronia sinensis</name>
    <dbReference type="NCBI Taxonomy" id="43782"/>
    <lineage>
        <taxon>Eukaryota</taxon>
        <taxon>Viridiplantae</taxon>
        <taxon>Streptophyta</taxon>
        <taxon>Embryophyta</taxon>
        <taxon>Tracheophyta</taxon>
        <taxon>Spermatophyta</taxon>
        <taxon>Magnoliopsida</taxon>
        <taxon>eudicotyledons</taxon>
        <taxon>Gunneridae</taxon>
        <taxon>Pentapetalae</taxon>
        <taxon>rosids</taxon>
        <taxon>malvids</taxon>
        <taxon>Sapindales</taxon>
        <taxon>Sapindaceae</taxon>
        <taxon>Hippocastanoideae</taxon>
        <taxon>Acereae</taxon>
        <taxon>Dipteronia</taxon>
    </lineage>
</organism>
<gene>
    <name evidence="1" type="ORF">Dsin_009948</name>
</gene>
<dbReference type="InterPro" id="IPR007657">
    <property type="entry name" value="Glycosyltransferase_61"/>
</dbReference>